<dbReference type="PhylomeDB" id="A7RQY0"/>
<dbReference type="STRING" id="45351.A7RQY0"/>
<evidence type="ECO:0000256" key="1">
    <source>
        <dbReference type="ARBA" id="ARBA00004651"/>
    </source>
</evidence>
<feature type="transmembrane region" description="Helical" evidence="11">
    <location>
        <begin position="275"/>
        <end position="295"/>
    </location>
</feature>
<keyword evidence="5 10" id="KW-0297">G-protein coupled receptor</keyword>
<evidence type="ECO:0000256" key="11">
    <source>
        <dbReference type="SAM" id="Phobius"/>
    </source>
</evidence>
<accession>A7RQY0</accession>
<organism evidence="13 14">
    <name type="scientific">Nematostella vectensis</name>
    <name type="common">Starlet sea anemone</name>
    <dbReference type="NCBI Taxonomy" id="45351"/>
    <lineage>
        <taxon>Eukaryota</taxon>
        <taxon>Metazoa</taxon>
        <taxon>Cnidaria</taxon>
        <taxon>Anthozoa</taxon>
        <taxon>Hexacorallia</taxon>
        <taxon>Actiniaria</taxon>
        <taxon>Edwardsiidae</taxon>
        <taxon>Nematostella</taxon>
    </lineage>
</organism>
<feature type="transmembrane region" description="Helical" evidence="11">
    <location>
        <begin position="6"/>
        <end position="24"/>
    </location>
</feature>
<evidence type="ECO:0000256" key="6">
    <source>
        <dbReference type="ARBA" id="ARBA00023136"/>
    </source>
</evidence>
<comment type="similarity">
    <text evidence="10">Belongs to the G-protein coupled receptor 1 family.</text>
</comment>
<dbReference type="GO" id="GO:0004993">
    <property type="term" value="F:G protein-coupled serotonin receptor activity"/>
    <property type="evidence" value="ECO:0007669"/>
    <property type="project" value="UniProtKB-ARBA"/>
</dbReference>
<dbReference type="AlphaFoldDB" id="A7RQY0"/>
<dbReference type="Pfam" id="PF00001">
    <property type="entry name" value="7tm_1"/>
    <property type="match status" value="1"/>
</dbReference>
<gene>
    <name evidence="13" type="ORF">NEMVEDRAFT_v1g90203</name>
</gene>
<keyword evidence="9 10" id="KW-0807">Transducer</keyword>
<evidence type="ECO:0000256" key="7">
    <source>
        <dbReference type="ARBA" id="ARBA00023157"/>
    </source>
</evidence>
<evidence type="ECO:0000256" key="4">
    <source>
        <dbReference type="ARBA" id="ARBA00022989"/>
    </source>
</evidence>
<keyword evidence="4 11" id="KW-1133">Transmembrane helix</keyword>
<comment type="subcellular location">
    <subcellularLocation>
        <location evidence="1">Cell membrane</location>
        <topology evidence="1">Multi-pass membrane protein</topology>
    </subcellularLocation>
</comment>
<name>A7RQY0_NEMVE</name>
<keyword evidence="3 10" id="KW-0812">Transmembrane</keyword>
<dbReference type="CDD" id="cd14967">
    <property type="entry name" value="7tmA_amine_R-like"/>
    <property type="match status" value="1"/>
</dbReference>
<dbReference type="GO" id="GO:0005886">
    <property type="term" value="C:plasma membrane"/>
    <property type="evidence" value="ECO:0000318"/>
    <property type="project" value="GO_Central"/>
</dbReference>
<feature type="non-terminal residue" evidence="13">
    <location>
        <position position="1"/>
    </location>
</feature>
<keyword evidence="14" id="KW-1185">Reference proteome</keyword>
<feature type="transmembrane region" description="Helical" evidence="11">
    <location>
        <begin position="162"/>
        <end position="181"/>
    </location>
</feature>
<keyword evidence="7" id="KW-1015">Disulfide bond</keyword>
<evidence type="ECO:0000256" key="10">
    <source>
        <dbReference type="RuleBase" id="RU000688"/>
    </source>
</evidence>
<dbReference type="SUPFAM" id="SSF81321">
    <property type="entry name" value="Family A G protein-coupled receptor-like"/>
    <property type="match status" value="1"/>
</dbReference>
<evidence type="ECO:0000256" key="5">
    <source>
        <dbReference type="ARBA" id="ARBA00023040"/>
    </source>
</evidence>
<evidence type="ECO:0000256" key="2">
    <source>
        <dbReference type="ARBA" id="ARBA00022475"/>
    </source>
</evidence>
<dbReference type="PANTHER" id="PTHR24248">
    <property type="entry name" value="ADRENERGIC RECEPTOR-RELATED G-PROTEIN COUPLED RECEPTOR"/>
    <property type="match status" value="1"/>
</dbReference>
<evidence type="ECO:0000256" key="9">
    <source>
        <dbReference type="ARBA" id="ARBA00023224"/>
    </source>
</evidence>
<evidence type="ECO:0000256" key="8">
    <source>
        <dbReference type="ARBA" id="ARBA00023170"/>
    </source>
</evidence>
<dbReference type="GO" id="GO:0043410">
    <property type="term" value="P:positive regulation of MAPK cascade"/>
    <property type="evidence" value="ECO:0000318"/>
    <property type="project" value="GO_Central"/>
</dbReference>
<evidence type="ECO:0000256" key="3">
    <source>
        <dbReference type="ARBA" id="ARBA00022692"/>
    </source>
</evidence>
<dbReference type="InParanoid" id="A7RQY0"/>
<protein>
    <recommendedName>
        <fullName evidence="12">G-protein coupled receptors family 1 profile domain-containing protein</fullName>
    </recommendedName>
</protein>
<dbReference type="PROSITE" id="PS50262">
    <property type="entry name" value="G_PROTEIN_RECEP_F1_2"/>
    <property type="match status" value="1"/>
</dbReference>
<dbReference type="GO" id="GO:0071880">
    <property type="term" value="P:adenylate cyclase-activating adrenergic receptor signaling pathway"/>
    <property type="evidence" value="ECO:0000318"/>
    <property type="project" value="GO_Central"/>
</dbReference>
<keyword evidence="2" id="KW-1003">Cell membrane</keyword>
<dbReference type="Proteomes" id="UP000001593">
    <property type="component" value="Unassembled WGS sequence"/>
</dbReference>
<dbReference type="OMA" id="RCIFNIS"/>
<evidence type="ECO:0000313" key="13">
    <source>
        <dbReference type="EMBL" id="EDO46181.1"/>
    </source>
</evidence>
<dbReference type="HOGENOM" id="CLU_009579_11_5_1"/>
<dbReference type="PRINTS" id="PR00237">
    <property type="entry name" value="GPCRRHODOPSN"/>
</dbReference>
<keyword evidence="6 11" id="KW-0472">Membrane</keyword>
<dbReference type="InterPro" id="IPR000276">
    <property type="entry name" value="GPCR_Rhodpsn"/>
</dbReference>
<dbReference type="eggNOG" id="KOG3656">
    <property type="taxonomic scope" value="Eukaryota"/>
</dbReference>
<feature type="transmembrane region" description="Helical" evidence="11">
    <location>
        <begin position="240"/>
        <end position="263"/>
    </location>
</feature>
<dbReference type="Gene3D" id="1.20.1070.10">
    <property type="entry name" value="Rhodopsin 7-helix transmembrane proteins"/>
    <property type="match status" value="1"/>
</dbReference>
<feature type="transmembrane region" description="Helical" evidence="11">
    <location>
        <begin position="70"/>
        <end position="96"/>
    </location>
</feature>
<sequence length="317" mass="35688">VIVIVSAIVGNVLVCIAVCISSSLRRATSSYFIFSLALSDIGTASLSMPFDLEALTLSGCWPKGRGEGLCIVWTVTYLITVPTSILNLFALSVDRYKTLRDPWDRFKESPSMTPRRAVAIIVFIWVYCLLFALVPVLGVQYYGPQTLLYGRCIFNISPTTSMVSSFLNFYLPMFAMCWIYYRIYQIAHTQYNIPTGLEKHDYSIVKPTSSLSQIGADKKSGIRKKRYRVFVKNTKAARTIAIIVSAYLTCWVPFTTISIVVNLCEGPCWDAIPNAVWAVLMLVGYLNSALNPLLFSHQNPHFRRAYRRMLRALCSCC</sequence>
<proteinExistence type="inferred from homology"/>
<keyword evidence="8 10" id="KW-0675">Receptor</keyword>
<evidence type="ECO:0000259" key="12">
    <source>
        <dbReference type="PROSITE" id="PS50262"/>
    </source>
</evidence>
<dbReference type="EMBL" id="DS469529">
    <property type="protein sequence ID" value="EDO46181.1"/>
    <property type="molecule type" value="Genomic_DNA"/>
</dbReference>
<feature type="domain" description="G-protein coupled receptors family 1 profile" evidence="12">
    <location>
        <begin position="10"/>
        <end position="295"/>
    </location>
</feature>
<dbReference type="PROSITE" id="PS00237">
    <property type="entry name" value="G_PROTEIN_RECEP_F1_1"/>
    <property type="match status" value="1"/>
</dbReference>
<evidence type="ECO:0000313" key="14">
    <source>
        <dbReference type="Proteomes" id="UP000001593"/>
    </source>
</evidence>
<dbReference type="GO" id="GO:0004930">
    <property type="term" value="F:G protein-coupled receptor activity"/>
    <property type="evidence" value="ECO:0000318"/>
    <property type="project" value="GO_Central"/>
</dbReference>
<dbReference type="PANTHER" id="PTHR24248:SF199">
    <property type="entry name" value="IP13425P-RELATED"/>
    <property type="match status" value="1"/>
</dbReference>
<reference evidence="13 14" key="1">
    <citation type="journal article" date="2007" name="Science">
        <title>Sea anemone genome reveals ancestral eumetazoan gene repertoire and genomic organization.</title>
        <authorList>
            <person name="Putnam N.H."/>
            <person name="Srivastava M."/>
            <person name="Hellsten U."/>
            <person name="Dirks B."/>
            <person name="Chapman J."/>
            <person name="Salamov A."/>
            <person name="Terry A."/>
            <person name="Shapiro H."/>
            <person name="Lindquist E."/>
            <person name="Kapitonov V.V."/>
            <person name="Jurka J."/>
            <person name="Genikhovich G."/>
            <person name="Grigoriev I.V."/>
            <person name="Lucas S.M."/>
            <person name="Steele R.E."/>
            <person name="Finnerty J.R."/>
            <person name="Technau U."/>
            <person name="Martindale M.Q."/>
            <person name="Rokhsar D.S."/>
        </authorList>
    </citation>
    <scope>NUCLEOTIDE SEQUENCE [LARGE SCALE GENOMIC DNA]</scope>
    <source>
        <strain evidence="14">CH2 X CH6</strain>
    </source>
</reference>
<dbReference type="FunCoup" id="A7RQY0">
    <property type="interactions" value="146"/>
</dbReference>
<dbReference type="InterPro" id="IPR017452">
    <property type="entry name" value="GPCR_Rhodpsn_7TM"/>
</dbReference>
<feature type="transmembrane region" description="Helical" evidence="11">
    <location>
        <begin position="117"/>
        <end position="142"/>
    </location>
</feature>